<dbReference type="AlphaFoldDB" id="A0A978UK35"/>
<keyword evidence="1" id="KW-0812">Transmembrane</keyword>
<accession>A0A978UK35</accession>
<dbReference type="Proteomes" id="UP000813462">
    <property type="component" value="Unassembled WGS sequence"/>
</dbReference>
<feature type="transmembrane region" description="Helical" evidence="1">
    <location>
        <begin position="249"/>
        <end position="275"/>
    </location>
</feature>
<sequence length="554" mass="61929">MSKKSTITLLDGQELRRLAKLVHYQEVENIKNLQFKSEEDRCKYLKESKAGYKSSLALLDNGEKIKIDYKNDETRSSVAHTIFSAMEKTVNTCLQCFRNYTMEYEKAMVEYATKQSNFVLSSFSNWLKSENMTFENLLIRFKNKLNFEGPFKNLEDAQKVQVYEEILEASGRGRGLSVGFAKVVGALGVAVLLVTAGVMIWDVFTSENKIHTAVKEVGVFATSWAAGELGTIVGTALTAAVVGEEAAVLGVSIVAVGGIIGSLAVGVIIGLFAGWLIDLLFSTGKESRSPSIPPYLYLATLPLCPMARLWLIKLLTKVGPVPYDIQKGAYNTTLFAQLPFAVKISAADYLWKLFTVIASPLFAFILCNGIIVYLIAKSSATFSGERNHTSANNVVQAQLYDYEEIIIEENNNNNNNSQRAISWSKSETEPESHDETFSSCVISSSIEEDINVYQDKQILIYEVRTCDIKNYEADTDTDSDPDSHHPKAYGRRTLSDKFNRECCVKKHGELRRSETDKFRNIMTLSDEEFNRAVEAFTAKQLRLCRQESLSIVQV</sequence>
<reference evidence="2" key="1">
    <citation type="journal article" date="2021" name="Front. Plant Sci.">
        <title>Chromosome-Scale Genome Assembly for Chinese Sour Jujube and Insights Into Its Genome Evolution and Domestication Signature.</title>
        <authorList>
            <person name="Shen L.-Y."/>
            <person name="Luo H."/>
            <person name="Wang X.-L."/>
            <person name="Wang X.-M."/>
            <person name="Qiu X.-J."/>
            <person name="Liu H."/>
            <person name="Zhou S.-S."/>
            <person name="Jia K.-H."/>
            <person name="Nie S."/>
            <person name="Bao Y.-T."/>
            <person name="Zhang R.-G."/>
            <person name="Yun Q.-Z."/>
            <person name="Chai Y.-H."/>
            <person name="Lu J.-Y."/>
            <person name="Li Y."/>
            <person name="Zhao S.-W."/>
            <person name="Mao J.-F."/>
            <person name="Jia S.-G."/>
            <person name="Mao Y.-M."/>
        </authorList>
    </citation>
    <scope>NUCLEOTIDE SEQUENCE</scope>
    <source>
        <strain evidence="2">AT0</strain>
        <tissue evidence="2">Leaf</tissue>
    </source>
</reference>
<feature type="transmembrane region" description="Helical" evidence="1">
    <location>
        <begin position="221"/>
        <end position="242"/>
    </location>
</feature>
<organism evidence="2 3">
    <name type="scientific">Ziziphus jujuba var. spinosa</name>
    <dbReference type="NCBI Taxonomy" id="714518"/>
    <lineage>
        <taxon>Eukaryota</taxon>
        <taxon>Viridiplantae</taxon>
        <taxon>Streptophyta</taxon>
        <taxon>Embryophyta</taxon>
        <taxon>Tracheophyta</taxon>
        <taxon>Spermatophyta</taxon>
        <taxon>Magnoliopsida</taxon>
        <taxon>eudicotyledons</taxon>
        <taxon>Gunneridae</taxon>
        <taxon>Pentapetalae</taxon>
        <taxon>rosids</taxon>
        <taxon>fabids</taxon>
        <taxon>Rosales</taxon>
        <taxon>Rhamnaceae</taxon>
        <taxon>Paliureae</taxon>
        <taxon>Ziziphus</taxon>
    </lineage>
</organism>
<feature type="transmembrane region" description="Helical" evidence="1">
    <location>
        <begin position="180"/>
        <end position="201"/>
    </location>
</feature>
<gene>
    <name evidence="2" type="ORF">FEM48_Zijuj10G0000500</name>
</gene>
<evidence type="ECO:0000313" key="2">
    <source>
        <dbReference type="EMBL" id="KAH7515187.1"/>
    </source>
</evidence>
<dbReference type="PANTHER" id="PTHR33640">
    <property type="entry name" value="TRANSMEMBRANE PROTEIN"/>
    <property type="match status" value="1"/>
</dbReference>
<comment type="caution">
    <text evidence="2">The sequence shown here is derived from an EMBL/GenBank/DDBJ whole genome shotgun (WGS) entry which is preliminary data.</text>
</comment>
<name>A0A978UK35_ZIZJJ</name>
<evidence type="ECO:0000256" key="1">
    <source>
        <dbReference type="SAM" id="Phobius"/>
    </source>
</evidence>
<keyword evidence="1" id="KW-0472">Membrane</keyword>
<proteinExistence type="predicted"/>
<protein>
    <submittedName>
        <fullName evidence="2">Uncharacterized protein</fullName>
    </submittedName>
</protein>
<dbReference type="EMBL" id="JAEACU010000010">
    <property type="protein sequence ID" value="KAH7515187.1"/>
    <property type="molecule type" value="Genomic_DNA"/>
</dbReference>
<feature type="transmembrane region" description="Helical" evidence="1">
    <location>
        <begin position="295"/>
        <end position="316"/>
    </location>
</feature>
<feature type="transmembrane region" description="Helical" evidence="1">
    <location>
        <begin position="353"/>
        <end position="376"/>
    </location>
</feature>
<dbReference type="PANTHER" id="PTHR33640:SF3">
    <property type="entry name" value="DUF4408 DOMAIN-CONTAINING PROTEIN"/>
    <property type="match status" value="1"/>
</dbReference>
<keyword evidence="1" id="KW-1133">Transmembrane helix</keyword>
<evidence type="ECO:0000313" key="3">
    <source>
        <dbReference type="Proteomes" id="UP000813462"/>
    </source>
</evidence>